<feature type="signal peptide" evidence="1">
    <location>
        <begin position="1"/>
        <end position="18"/>
    </location>
</feature>
<feature type="chain" id="PRO_5017291112" evidence="1">
    <location>
        <begin position="19"/>
        <end position="82"/>
    </location>
</feature>
<organism evidence="2 3">
    <name type="scientific">Gigaspora rosea</name>
    <dbReference type="NCBI Taxonomy" id="44941"/>
    <lineage>
        <taxon>Eukaryota</taxon>
        <taxon>Fungi</taxon>
        <taxon>Fungi incertae sedis</taxon>
        <taxon>Mucoromycota</taxon>
        <taxon>Glomeromycotina</taxon>
        <taxon>Glomeromycetes</taxon>
        <taxon>Diversisporales</taxon>
        <taxon>Gigasporaceae</taxon>
        <taxon>Gigaspora</taxon>
    </lineage>
</organism>
<proteinExistence type="predicted"/>
<comment type="caution">
    <text evidence="2">The sequence shown here is derived from an EMBL/GenBank/DDBJ whole genome shotgun (WGS) entry which is preliminary data.</text>
</comment>
<dbReference type="Proteomes" id="UP000266673">
    <property type="component" value="Unassembled WGS sequence"/>
</dbReference>
<dbReference type="AlphaFoldDB" id="A0A397W1U8"/>
<keyword evidence="3" id="KW-1185">Reference proteome</keyword>
<dbReference type="SUPFAM" id="SSF52047">
    <property type="entry name" value="RNI-like"/>
    <property type="match status" value="1"/>
</dbReference>
<evidence type="ECO:0000313" key="3">
    <source>
        <dbReference type="Proteomes" id="UP000266673"/>
    </source>
</evidence>
<sequence length="82" mass="8975">MHFLFFVNYISILTVTFCNQNLNPDYVVGYARIILTLTSLNLAGNDLGVDGVKAFADALCKNSTLTSLILYNNNLGIEEGKA</sequence>
<name>A0A397W1U8_9GLOM</name>
<evidence type="ECO:0000256" key="1">
    <source>
        <dbReference type="SAM" id="SignalP"/>
    </source>
</evidence>
<dbReference type="EMBL" id="QKWP01000094">
    <property type="protein sequence ID" value="RIB27567.1"/>
    <property type="molecule type" value="Genomic_DNA"/>
</dbReference>
<dbReference type="InterPro" id="IPR001611">
    <property type="entry name" value="Leu-rich_rpt"/>
</dbReference>
<dbReference type="InterPro" id="IPR032675">
    <property type="entry name" value="LRR_dom_sf"/>
</dbReference>
<dbReference type="Pfam" id="PF13516">
    <property type="entry name" value="LRR_6"/>
    <property type="match status" value="1"/>
</dbReference>
<keyword evidence="1" id="KW-0732">Signal</keyword>
<dbReference type="Gene3D" id="3.80.10.10">
    <property type="entry name" value="Ribonuclease Inhibitor"/>
    <property type="match status" value="1"/>
</dbReference>
<accession>A0A397W1U8</accession>
<reference evidence="2 3" key="1">
    <citation type="submission" date="2018-06" db="EMBL/GenBank/DDBJ databases">
        <title>Comparative genomics reveals the genomic features of Rhizophagus irregularis, R. cerebriforme, R. diaphanum and Gigaspora rosea, and their symbiotic lifestyle signature.</title>
        <authorList>
            <person name="Morin E."/>
            <person name="San Clemente H."/>
            <person name="Chen E.C.H."/>
            <person name="De La Providencia I."/>
            <person name="Hainaut M."/>
            <person name="Kuo A."/>
            <person name="Kohler A."/>
            <person name="Murat C."/>
            <person name="Tang N."/>
            <person name="Roy S."/>
            <person name="Loubradou J."/>
            <person name="Henrissat B."/>
            <person name="Grigoriev I.V."/>
            <person name="Corradi N."/>
            <person name="Roux C."/>
            <person name="Martin F.M."/>
        </authorList>
    </citation>
    <scope>NUCLEOTIDE SEQUENCE [LARGE SCALE GENOMIC DNA]</scope>
    <source>
        <strain evidence="2 3">DAOM 194757</strain>
    </source>
</reference>
<dbReference type="OrthoDB" id="120976at2759"/>
<protein>
    <submittedName>
        <fullName evidence="2">Uncharacterized protein</fullName>
    </submittedName>
</protein>
<evidence type="ECO:0000313" key="2">
    <source>
        <dbReference type="EMBL" id="RIB27567.1"/>
    </source>
</evidence>
<gene>
    <name evidence="2" type="ORF">C2G38_2160185</name>
</gene>